<accession>A0AAV4MQQ0</accession>
<protein>
    <submittedName>
        <fullName evidence="2">Uncharacterized protein</fullName>
    </submittedName>
</protein>
<comment type="caution">
    <text evidence="2">The sequence shown here is derived from an EMBL/GenBank/DDBJ whole genome shotgun (WGS) entry which is preliminary data.</text>
</comment>
<dbReference type="AlphaFoldDB" id="A0AAV4MQQ0"/>
<evidence type="ECO:0000313" key="3">
    <source>
        <dbReference type="Proteomes" id="UP001054945"/>
    </source>
</evidence>
<gene>
    <name evidence="2" type="ORF">CEXT_332811</name>
</gene>
<keyword evidence="3" id="KW-1185">Reference proteome</keyword>
<proteinExistence type="predicted"/>
<evidence type="ECO:0000313" key="2">
    <source>
        <dbReference type="EMBL" id="GIX74224.1"/>
    </source>
</evidence>
<organism evidence="2 3">
    <name type="scientific">Caerostris extrusa</name>
    <name type="common">Bark spider</name>
    <name type="synonym">Caerostris bankana</name>
    <dbReference type="NCBI Taxonomy" id="172846"/>
    <lineage>
        <taxon>Eukaryota</taxon>
        <taxon>Metazoa</taxon>
        <taxon>Ecdysozoa</taxon>
        <taxon>Arthropoda</taxon>
        <taxon>Chelicerata</taxon>
        <taxon>Arachnida</taxon>
        <taxon>Araneae</taxon>
        <taxon>Araneomorphae</taxon>
        <taxon>Entelegynae</taxon>
        <taxon>Araneoidea</taxon>
        <taxon>Araneidae</taxon>
        <taxon>Caerostris</taxon>
    </lineage>
</organism>
<keyword evidence="1" id="KW-0812">Transmembrane</keyword>
<dbReference type="Proteomes" id="UP001054945">
    <property type="component" value="Unassembled WGS sequence"/>
</dbReference>
<sequence>MPDKESRMTYLVRRLGENNIEERGVERVWANFSEKQECKRKKTLKHCLSLCSFIRLVSFLSNYLLGAFYLWKWHFLKEFVFLGGVIRHVTDDDSKTKRSRRGGMPDKDSRMAALVGRLGENNRGVGGRGGKCLG</sequence>
<feature type="transmembrane region" description="Helical" evidence="1">
    <location>
        <begin position="47"/>
        <end position="71"/>
    </location>
</feature>
<name>A0AAV4MQQ0_CAEEX</name>
<reference evidence="2 3" key="1">
    <citation type="submission" date="2021-06" db="EMBL/GenBank/DDBJ databases">
        <title>Caerostris extrusa draft genome.</title>
        <authorList>
            <person name="Kono N."/>
            <person name="Arakawa K."/>
        </authorList>
    </citation>
    <scope>NUCLEOTIDE SEQUENCE [LARGE SCALE GENOMIC DNA]</scope>
</reference>
<evidence type="ECO:0000256" key="1">
    <source>
        <dbReference type="SAM" id="Phobius"/>
    </source>
</evidence>
<keyword evidence="1" id="KW-1133">Transmembrane helix</keyword>
<keyword evidence="1" id="KW-0472">Membrane</keyword>
<dbReference type="EMBL" id="BPLR01020044">
    <property type="protein sequence ID" value="GIX74224.1"/>
    <property type="molecule type" value="Genomic_DNA"/>
</dbReference>